<comment type="caution">
    <text evidence="2">The sequence shown here is derived from an EMBL/GenBank/DDBJ whole genome shotgun (WGS) entry which is preliminary data.</text>
</comment>
<protein>
    <recommendedName>
        <fullName evidence="4">DUF3149 domain-containing protein</fullName>
    </recommendedName>
</protein>
<reference evidence="3" key="1">
    <citation type="journal article" date="2019" name="Int. J. Syst. Evol. Microbiol.">
        <title>The Global Catalogue of Microorganisms (GCM) 10K type strain sequencing project: providing services to taxonomists for standard genome sequencing and annotation.</title>
        <authorList>
            <consortium name="The Broad Institute Genomics Platform"/>
            <consortium name="The Broad Institute Genome Sequencing Center for Infectious Disease"/>
            <person name="Wu L."/>
            <person name="Ma J."/>
        </authorList>
    </citation>
    <scope>NUCLEOTIDE SEQUENCE [LARGE SCALE GENOMIC DNA]</scope>
    <source>
        <strain evidence="3">CGMCC 1.16031</strain>
    </source>
</reference>
<dbReference type="EMBL" id="JBHSUS010000001">
    <property type="protein sequence ID" value="MFC6438620.1"/>
    <property type="molecule type" value="Genomic_DNA"/>
</dbReference>
<dbReference type="RefSeq" id="WP_256372540.1">
    <property type="nucleotide sequence ID" value="NZ_JBHSUS010000001.1"/>
</dbReference>
<evidence type="ECO:0008006" key="4">
    <source>
        <dbReference type="Google" id="ProtNLM"/>
    </source>
</evidence>
<gene>
    <name evidence="2" type="ORF">ACFP85_00400</name>
</gene>
<evidence type="ECO:0000313" key="3">
    <source>
        <dbReference type="Proteomes" id="UP001596364"/>
    </source>
</evidence>
<dbReference type="Proteomes" id="UP001596364">
    <property type="component" value="Unassembled WGS sequence"/>
</dbReference>
<keyword evidence="3" id="KW-1185">Reference proteome</keyword>
<organism evidence="2 3">
    <name type="scientific">Pseudobowmanella zhangzhouensis</name>
    <dbReference type="NCBI Taxonomy" id="1537679"/>
    <lineage>
        <taxon>Bacteria</taxon>
        <taxon>Pseudomonadati</taxon>
        <taxon>Pseudomonadota</taxon>
        <taxon>Gammaproteobacteria</taxon>
        <taxon>Alteromonadales</taxon>
        <taxon>Alteromonadaceae</taxon>
    </lineage>
</organism>
<keyword evidence="1" id="KW-0472">Membrane</keyword>
<feature type="transmembrane region" description="Helical" evidence="1">
    <location>
        <begin position="12"/>
        <end position="33"/>
    </location>
</feature>
<name>A0ABW1XIL6_9ALTE</name>
<evidence type="ECO:0000256" key="1">
    <source>
        <dbReference type="SAM" id="Phobius"/>
    </source>
</evidence>
<proteinExistence type="predicted"/>
<keyword evidence="1" id="KW-0812">Transmembrane</keyword>
<keyword evidence="1" id="KW-1133">Transmembrane helix</keyword>
<evidence type="ECO:0000313" key="2">
    <source>
        <dbReference type="EMBL" id="MFC6438620.1"/>
    </source>
</evidence>
<sequence length="41" mass="4740">MLQMLLNDPIVWGSLLGLAVVIGLCGYYLYMFLHHPFEKDQ</sequence>
<accession>A0ABW1XIL6</accession>